<evidence type="ECO:0000313" key="3">
    <source>
        <dbReference type="EMBL" id="GIN60140.1"/>
    </source>
</evidence>
<feature type="domain" description="PBP" evidence="1">
    <location>
        <begin position="97"/>
        <end position="285"/>
    </location>
</feature>
<evidence type="ECO:0000259" key="1">
    <source>
        <dbReference type="Pfam" id="PF12727"/>
    </source>
</evidence>
<evidence type="ECO:0000313" key="4">
    <source>
        <dbReference type="Proteomes" id="UP000682111"/>
    </source>
</evidence>
<sequence length="310" mass="34514">MPLEESYTTEQIAQILKVSKLTVYDLIKKGKLPAYRVGRQMRVDASDLEKYKNKEKGIPLPEQTSGAVTNANLGQSSVRSIIISGQDNSLDLLTKYIERESAQFRPLRSYVGSLESLISMYKGEADIVSTHLFDGDTGEYNIPYIRRILVSNSFIVVNLICRNAGFYVAKGNPKNIRDFHDLLRSDVKIINREKGSGARILLDEKLRGAGISREQIRGYGDVETSHLGVAGVVSKQYADVGVGIEKVAHFVGLDFVPLTKERYDLVLLKTEANHPLITAILNILQSSNLKEELQSIGYDVSCTGKIIYEQ</sequence>
<feature type="domain" description="Helix-turn-helix" evidence="2">
    <location>
        <begin position="7"/>
        <end position="54"/>
    </location>
</feature>
<organism evidence="3 4">
    <name type="scientific">Robertmurraya siralis</name>
    <dbReference type="NCBI Taxonomy" id="77777"/>
    <lineage>
        <taxon>Bacteria</taxon>
        <taxon>Bacillati</taxon>
        <taxon>Bacillota</taxon>
        <taxon>Bacilli</taxon>
        <taxon>Bacillales</taxon>
        <taxon>Bacillaceae</taxon>
        <taxon>Robertmurraya</taxon>
    </lineage>
</organism>
<dbReference type="PANTHER" id="PTHR38431">
    <property type="entry name" value="BLL2305 PROTEIN"/>
    <property type="match status" value="1"/>
</dbReference>
<dbReference type="Pfam" id="PF12728">
    <property type="entry name" value="HTH_17"/>
    <property type="match status" value="1"/>
</dbReference>
<dbReference type="RefSeq" id="WP_095314705.1">
    <property type="nucleotide sequence ID" value="NZ_BORC01000001.1"/>
</dbReference>
<dbReference type="SUPFAM" id="SSF46955">
    <property type="entry name" value="Putative DNA-binding domain"/>
    <property type="match status" value="1"/>
</dbReference>
<gene>
    <name evidence="3" type="ORF">J27TS8_01330</name>
</gene>
<dbReference type="AlphaFoldDB" id="A0A920BRK8"/>
<dbReference type="OrthoDB" id="9805928at2"/>
<dbReference type="EMBL" id="BORC01000001">
    <property type="protein sequence ID" value="GIN60140.1"/>
    <property type="molecule type" value="Genomic_DNA"/>
</dbReference>
<dbReference type="InterPro" id="IPR010093">
    <property type="entry name" value="SinI_DNA-bd"/>
</dbReference>
<dbReference type="InterPro" id="IPR024370">
    <property type="entry name" value="PBP_domain"/>
</dbReference>
<accession>A0A920BRK8</accession>
<comment type="caution">
    <text evidence="3">The sequence shown here is derived from an EMBL/GenBank/DDBJ whole genome shotgun (WGS) entry which is preliminary data.</text>
</comment>
<reference evidence="3" key="1">
    <citation type="submission" date="2021-03" db="EMBL/GenBank/DDBJ databases">
        <title>Antimicrobial resistance genes in bacteria isolated from Japanese honey, and their potential for conferring macrolide and lincosamide resistance in the American foulbrood pathogen Paenibacillus larvae.</title>
        <authorList>
            <person name="Okamoto M."/>
            <person name="Kumagai M."/>
            <person name="Kanamori H."/>
            <person name="Takamatsu D."/>
        </authorList>
    </citation>
    <scope>NUCLEOTIDE SEQUENCE</scope>
    <source>
        <strain evidence="3">J27TS8</strain>
    </source>
</reference>
<dbReference type="Proteomes" id="UP000682111">
    <property type="component" value="Unassembled WGS sequence"/>
</dbReference>
<dbReference type="SUPFAM" id="SSF53850">
    <property type="entry name" value="Periplasmic binding protein-like II"/>
    <property type="match status" value="1"/>
</dbReference>
<dbReference type="InterPro" id="IPR009061">
    <property type="entry name" value="DNA-bd_dom_put_sf"/>
</dbReference>
<dbReference type="NCBIfam" id="TIGR01764">
    <property type="entry name" value="excise"/>
    <property type="match status" value="1"/>
</dbReference>
<dbReference type="Gene3D" id="3.40.190.10">
    <property type="entry name" value="Periplasmic binding protein-like II"/>
    <property type="match status" value="1"/>
</dbReference>
<keyword evidence="4" id="KW-1185">Reference proteome</keyword>
<protein>
    <recommendedName>
        <fullName evidence="5">Helix-turn-helix domain-containing protein</fullName>
    </recommendedName>
</protein>
<dbReference type="GO" id="GO:0003677">
    <property type="term" value="F:DNA binding"/>
    <property type="evidence" value="ECO:0007669"/>
    <property type="project" value="InterPro"/>
</dbReference>
<dbReference type="Pfam" id="PF12727">
    <property type="entry name" value="PBP_like"/>
    <property type="match status" value="1"/>
</dbReference>
<proteinExistence type="predicted"/>
<dbReference type="InterPro" id="IPR041657">
    <property type="entry name" value="HTH_17"/>
</dbReference>
<name>A0A920BRK8_9BACI</name>
<dbReference type="PANTHER" id="PTHR38431:SF1">
    <property type="entry name" value="BLL2305 PROTEIN"/>
    <property type="match status" value="1"/>
</dbReference>
<evidence type="ECO:0000259" key="2">
    <source>
        <dbReference type="Pfam" id="PF12728"/>
    </source>
</evidence>
<evidence type="ECO:0008006" key="5">
    <source>
        <dbReference type="Google" id="ProtNLM"/>
    </source>
</evidence>